<dbReference type="Proteomes" id="UP000004277">
    <property type="component" value="Unassembled WGS sequence"/>
</dbReference>
<sequence length="221" mass="24293">MAQGPTRSNGKLDLSGLASLRATLKAQDEARQAERQRAEAEARQAAEEANLFRSSLGAVTPLASTRRTGIERPRPSPHPLQTRQDEQAVLKASLSDEFDADSLLDTDDSLSFRRPGIGPDVVRKLRRGHWVVQRQIDLHGLRRDEARDALAEFLRQSVRQGIRCVRVIHGKGLGSPGREPVLKGKVRAWLVQKEEVIAFAEPRPVDGGAGALVVLLRPMPA</sequence>
<dbReference type="EMBL" id="AKCV02000026">
    <property type="protein sequence ID" value="TMS56794.1"/>
    <property type="molecule type" value="Genomic_DNA"/>
</dbReference>
<evidence type="ECO:0000313" key="1">
    <source>
        <dbReference type="EMBL" id="TMS56794.1"/>
    </source>
</evidence>
<evidence type="ECO:0000313" key="2">
    <source>
        <dbReference type="Proteomes" id="UP000004277"/>
    </source>
</evidence>
<gene>
    <name evidence="1" type="ORF">MW7_017125</name>
</gene>
<accession>A0ACD3SKP8</accession>
<proteinExistence type="predicted"/>
<name>A0ACD3SKP8_9BURK</name>
<organism evidence="1 2">
    <name type="scientific">Imbroritus primus</name>
    <dbReference type="NCBI Taxonomy" id="3058603"/>
    <lineage>
        <taxon>Bacteria</taxon>
        <taxon>Pseudomonadati</taxon>
        <taxon>Pseudomonadota</taxon>
        <taxon>Betaproteobacteria</taxon>
        <taxon>Burkholderiales</taxon>
        <taxon>Burkholderiaceae</taxon>
        <taxon>Imbroritus</taxon>
    </lineage>
</organism>
<comment type="caution">
    <text evidence="1">The sequence shown here is derived from an EMBL/GenBank/DDBJ whole genome shotgun (WGS) entry which is preliminary data.</text>
</comment>
<keyword evidence="2" id="KW-1185">Reference proteome</keyword>
<protein>
    <submittedName>
        <fullName evidence="1">DNA mismatch repair protein MutS</fullName>
    </submittedName>
</protein>
<reference evidence="1" key="1">
    <citation type="submission" date="2019-05" db="EMBL/GenBank/DDBJ databases">
        <title>Revised genome assembly of Burkholderiaceae (previously Ralstonia) sp. PBA.</title>
        <authorList>
            <person name="Gan H.M."/>
        </authorList>
    </citation>
    <scope>NUCLEOTIDE SEQUENCE</scope>
    <source>
        <strain evidence="1">PBA</strain>
    </source>
</reference>